<evidence type="ECO:0000259" key="1">
    <source>
        <dbReference type="Pfam" id="PF09983"/>
    </source>
</evidence>
<dbReference type="RefSeq" id="WP_069643197.1">
    <property type="nucleotide sequence ID" value="NZ_MIJE01000022.1"/>
</dbReference>
<dbReference type="InterPro" id="IPR024534">
    <property type="entry name" value="JetD_C"/>
</dbReference>
<comment type="caution">
    <text evidence="2">The sequence shown here is derived from an EMBL/GenBank/DDBJ whole genome shotgun (WGS) entry which is preliminary data.</text>
</comment>
<dbReference type="GO" id="GO:0005694">
    <property type="term" value="C:chromosome"/>
    <property type="evidence" value="ECO:0007669"/>
    <property type="project" value="InterPro"/>
</dbReference>
<gene>
    <name evidence="2" type="ORF">BHF68_06020</name>
</gene>
<dbReference type="SUPFAM" id="SSF56726">
    <property type="entry name" value="DNA topoisomerase IV, alpha subunit"/>
    <property type="match status" value="1"/>
</dbReference>
<dbReference type="EMBL" id="MIJE01000022">
    <property type="protein sequence ID" value="OEF97151.1"/>
    <property type="molecule type" value="Genomic_DNA"/>
</dbReference>
<dbReference type="Gene3D" id="3.40.1360.10">
    <property type="match status" value="1"/>
</dbReference>
<dbReference type="STRING" id="766136.BHF68_06020"/>
<dbReference type="GO" id="GO:0003677">
    <property type="term" value="F:DNA binding"/>
    <property type="evidence" value="ECO:0007669"/>
    <property type="project" value="InterPro"/>
</dbReference>
<name>A0A1E5G2E9_9FIRM</name>
<sequence length="426" mass="49782">MINETAFKSKFCHEILIYLLQKYENSNSFYTGKPTNRRPQISFIGNNPFANDYFDEMDYYKKEWIHEVLAELEQKGVVSLAWEKYWEGKKLSKVFLNYEQIDTAYKIAGIESKLGKLNRLKNIIEPLKNHQWKSIQNWANMTIQNLNVRKQTGLNIKDIDIYEDLTRVLDYLPDIKSNVPKRILSHKLFSDSKYFEKQVEQPLASLLNKIYQLDFKSNDELLAYFGIVQHTKLVIYKGDLSWGINGKEVSSNDFIGGLGISDITVQNMDIRKIGANKIILIENLTSYEQWIRQRINENELVIYTGGYPHRLLQNFLEKLSVFLSQQKEHNIPLFHWGDIDIGGIKIFFYIKNRFFPGLKPLLMDTEVLVSHQGNAMAISESYRNKINDMKASMEYNGWLSLLDVMLELGVRLEQESIFDVSKIDIK</sequence>
<organism evidence="2 3">
    <name type="scientific">Desulfuribacillus alkaliarsenatis</name>
    <dbReference type="NCBI Taxonomy" id="766136"/>
    <lineage>
        <taxon>Bacteria</taxon>
        <taxon>Bacillati</taxon>
        <taxon>Bacillota</taxon>
        <taxon>Desulfuribacillia</taxon>
        <taxon>Desulfuribacillales</taxon>
        <taxon>Desulfuribacillaceae</taxon>
        <taxon>Desulfuribacillus</taxon>
    </lineage>
</organism>
<dbReference type="Pfam" id="PF09983">
    <property type="entry name" value="JetD_C"/>
    <property type="match status" value="1"/>
</dbReference>
<reference evidence="2 3" key="1">
    <citation type="submission" date="2016-09" db="EMBL/GenBank/DDBJ databases">
        <title>Draft genome sequence for the type strain of Desulfuribacillus alkaliarsenatis AHT28, an obligately anaerobic, sulfidogenic bacterium isolated from Russian soda lake sediments.</title>
        <authorList>
            <person name="Abin C.A."/>
            <person name="Hollibaugh J.T."/>
        </authorList>
    </citation>
    <scope>NUCLEOTIDE SEQUENCE [LARGE SCALE GENOMIC DNA]</scope>
    <source>
        <strain evidence="2 3">AHT28</strain>
    </source>
</reference>
<dbReference type="AlphaFoldDB" id="A0A1E5G2E9"/>
<dbReference type="Proteomes" id="UP000094296">
    <property type="component" value="Unassembled WGS sequence"/>
</dbReference>
<accession>A0A1E5G2E9</accession>
<proteinExistence type="predicted"/>
<dbReference type="OrthoDB" id="186173at2"/>
<protein>
    <recommendedName>
        <fullName evidence="1">Wadjet protein JetD C-terminal domain-containing protein</fullName>
    </recommendedName>
</protein>
<keyword evidence="3" id="KW-1185">Reference proteome</keyword>
<feature type="domain" description="Wadjet protein JetD C-terminal" evidence="1">
    <location>
        <begin position="256"/>
        <end position="420"/>
    </location>
</feature>
<evidence type="ECO:0000313" key="2">
    <source>
        <dbReference type="EMBL" id="OEF97151.1"/>
    </source>
</evidence>
<evidence type="ECO:0000313" key="3">
    <source>
        <dbReference type="Proteomes" id="UP000094296"/>
    </source>
</evidence>
<dbReference type="InterPro" id="IPR036078">
    <property type="entry name" value="Spo11/TopoVI_A_sf"/>
</dbReference>